<feature type="compositionally biased region" description="Polar residues" evidence="3">
    <location>
        <begin position="645"/>
        <end position="654"/>
    </location>
</feature>
<proteinExistence type="predicted"/>
<evidence type="ECO:0000313" key="4">
    <source>
        <dbReference type="EMBL" id="KAG5677246.1"/>
    </source>
</evidence>
<dbReference type="OrthoDB" id="442066at2759"/>
<evidence type="ECO:0000256" key="1">
    <source>
        <dbReference type="ARBA" id="ARBA00022614"/>
    </source>
</evidence>
<dbReference type="SMART" id="SM00369">
    <property type="entry name" value="LRR_TYP"/>
    <property type="match status" value="12"/>
</dbReference>
<comment type="caution">
    <text evidence="4">The sequence shown here is derived from an EMBL/GenBank/DDBJ whole genome shotgun (WGS) entry which is preliminary data.</text>
</comment>
<keyword evidence="5" id="KW-1185">Reference proteome</keyword>
<evidence type="ECO:0000256" key="3">
    <source>
        <dbReference type="SAM" id="MobiDB-lite"/>
    </source>
</evidence>
<dbReference type="InterPro" id="IPR032675">
    <property type="entry name" value="LRR_dom_sf"/>
</dbReference>
<evidence type="ECO:0000256" key="2">
    <source>
        <dbReference type="ARBA" id="ARBA00022737"/>
    </source>
</evidence>
<feature type="compositionally biased region" description="Low complexity" evidence="3">
    <location>
        <begin position="721"/>
        <end position="738"/>
    </location>
</feature>
<dbReference type="Pfam" id="PF13855">
    <property type="entry name" value="LRR_8"/>
    <property type="match status" value="4"/>
</dbReference>
<dbReference type="PROSITE" id="PS51450">
    <property type="entry name" value="LRR"/>
    <property type="match status" value="4"/>
</dbReference>
<accession>A0A9J6C6L4</accession>
<sequence>MAALLYTIFSFTAGASLHCAVRPQISPCTCSPHHMYANTISVTCEKMDSFNHVVDVLQNKFTPDFQIWLRITHSQMMDFDKRQFAEMNMNIKNLRLNHNNLSSVPMETFQNLTKVEVLSLADNNIQEIPREAFEFMPNLGTLDIARGNIKKIRSDDFAKIKNLQTLVIASNEIELLEKGCFPKTLTSLHIGRNKIPSLNGTLQHLTDMKMLFINGNNLTTLEDELPDAPNMIMLMASHNNLDKLPKTVKNLVALDTCYFNDNKLRSLDGLFSHRGSLVRLYLENNEIEYLAQDEFLKSESIDEIQLASNQISSLNKSLLYITNLRSVNLSGNLLREFSMQEIYGLMKLRHLDLSHNRIEKLTGRIENILDTPSHTLLYQLLLGNNLLKSLDGVLAGLGNLRRLILSNNLLENIYPEDFDRMEELEVLDLSNNRLKSLEAFSKVYLPTLETLNASYNLLTTTGKDFHGLNVLCTADLSHNNIASMSIDLVSQTRCSNHGVVSKLEIFLQENPVLCDENLPQLVGLFEMYHARLIGIAHCIVPQILPIPIDQQSQALLQQPPMELLASVMQPSHPILPNQLPIIQSPSIVQIIVPAQSIPTHSHIGEKLLNQSNDDNGKLPTDNETFIDENQPTTAQIETQTHDTLLRSTTTSPQYSEDEIDEMILNEDDYNQENEDKKQQRDRSDFKYVESFESEKSNIPLRRFDHDNETDLKNVIHVLPVPKALSSPKDASSSSVTSTELDDEPPEIQDQSNISDE</sequence>
<dbReference type="PRINTS" id="PR00019">
    <property type="entry name" value="LEURICHRPT"/>
</dbReference>
<dbReference type="PANTHER" id="PTHR45617">
    <property type="entry name" value="LEUCINE RICH REPEAT FAMILY PROTEIN"/>
    <property type="match status" value="1"/>
</dbReference>
<dbReference type="InterPro" id="IPR001611">
    <property type="entry name" value="Leu-rich_rpt"/>
</dbReference>
<protein>
    <submittedName>
        <fullName evidence="4">Uncharacterized protein</fullName>
    </submittedName>
</protein>
<feature type="region of interest" description="Disordered" evidence="3">
    <location>
        <begin position="719"/>
        <end position="756"/>
    </location>
</feature>
<dbReference type="SMART" id="SM00365">
    <property type="entry name" value="LRR_SD22"/>
    <property type="match status" value="5"/>
</dbReference>
<keyword evidence="2" id="KW-0677">Repeat</keyword>
<organism evidence="4 5">
    <name type="scientific">Polypedilum vanderplanki</name>
    <name type="common">Sleeping chironomid midge</name>
    <dbReference type="NCBI Taxonomy" id="319348"/>
    <lineage>
        <taxon>Eukaryota</taxon>
        <taxon>Metazoa</taxon>
        <taxon>Ecdysozoa</taxon>
        <taxon>Arthropoda</taxon>
        <taxon>Hexapoda</taxon>
        <taxon>Insecta</taxon>
        <taxon>Pterygota</taxon>
        <taxon>Neoptera</taxon>
        <taxon>Endopterygota</taxon>
        <taxon>Diptera</taxon>
        <taxon>Nematocera</taxon>
        <taxon>Chironomoidea</taxon>
        <taxon>Chironomidae</taxon>
        <taxon>Chironominae</taxon>
        <taxon>Polypedilum</taxon>
        <taxon>Polypedilum</taxon>
    </lineage>
</organism>
<dbReference type="EMBL" id="JADBJN010000002">
    <property type="protein sequence ID" value="KAG5677246.1"/>
    <property type="molecule type" value="Genomic_DNA"/>
</dbReference>
<dbReference type="SUPFAM" id="SSF52058">
    <property type="entry name" value="L domain-like"/>
    <property type="match status" value="2"/>
</dbReference>
<keyword evidence="1" id="KW-0433">Leucine-rich repeat</keyword>
<feature type="region of interest" description="Disordered" evidence="3">
    <location>
        <begin position="638"/>
        <end position="657"/>
    </location>
</feature>
<reference evidence="4" key="1">
    <citation type="submission" date="2021-03" db="EMBL/GenBank/DDBJ databases">
        <title>Chromosome level genome of the anhydrobiotic midge Polypedilum vanderplanki.</title>
        <authorList>
            <person name="Yoshida Y."/>
            <person name="Kikawada T."/>
            <person name="Gusev O."/>
        </authorList>
    </citation>
    <scope>NUCLEOTIDE SEQUENCE</scope>
    <source>
        <strain evidence="4">NIAS01</strain>
        <tissue evidence="4">Whole body or cell culture</tissue>
    </source>
</reference>
<dbReference type="InterPro" id="IPR003591">
    <property type="entry name" value="Leu-rich_rpt_typical-subtyp"/>
</dbReference>
<evidence type="ECO:0000313" key="5">
    <source>
        <dbReference type="Proteomes" id="UP001107558"/>
    </source>
</evidence>
<dbReference type="PANTHER" id="PTHR45617:SF171">
    <property type="entry name" value="LEUCINE-RICH REPEAT-CONTAINING PROTEIN 15"/>
    <property type="match status" value="1"/>
</dbReference>
<dbReference type="Proteomes" id="UP001107558">
    <property type="component" value="Chromosome 2"/>
</dbReference>
<name>A0A9J6C6L4_POLVA</name>
<dbReference type="Gene3D" id="3.80.10.10">
    <property type="entry name" value="Ribonuclease Inhibitor"/>
    <property type="match status" value="4"/>
</dbReference>
<dbReference type="AlphaFoldDB" id="A0A9J6C6L4"/>
<gene>
    <name evidence="4" type="ORF">PVAND_007018</name>
</gene>